<keyword evidence="2" id="KW-1185">Reference proteome</keyword>
<gene>
    <name evidence="1" type="ORF">FHR32_000855</name>
</gene>
<proteinExistence type="predicted"/>
<dbReference type="EMBL" id="JACHJU010000001">
    <property type="protein sequence ID" value="MBB4936550.1"/>
    <property type="molecule type" value="Genomic_DNA"/>
</dbReference>
<organism evidence="1 2">
    <name type="scientific">Streptosporangium album</name>
    <dbReference type="NCBI Taxonomy" id="47479"/>
    <lineage>
        <taxon>Bacteria</taxon>
        <taxon>Bacillati</taxon>
        <taxon>Actinomycetota</taxon>
        <taxon>Actinomycetes</taxon>
        <taxon>Streptosporangiales</taxon>
        <taxon>Streptosporangiaceae</taxon>
        <taxon>Streptosporangium</taxon>
    </lineage>
</organism>
<dbReference type="AlphaFoldDB" id="A0A7W7RQZ6"/>
<comment type="caution">
    <text evidence="1">The sequence shown here is derived from an EMBL/GenBank/DDBJ whole genome shotgun (WGS) entry which is preliminary data.</text>
</comment>
<evidence type="ECO:0000313" key="2">
    <source>
        <dbReference type="Proteomes" id="UP000534286"/>
    </source>
</evidence>
<sequence length="196" mass="21569">MVVRDVYFLALHEPYLSPEHSVAINATLVHALTLLHPAVPQPEGGLMYRCLTEFPDRSPGCVVPLSTLTFELDGGQGWDRIGDWEQVVQAVVTLARARRCDAMPLGLPQAAAVLLANGPTTITTLYSTDGTRSQADPVERQWHVDELTALVREFITQGAFWPGEGILPPPEHPAALPYKPYKPGLRGFRFSSEMEP</sequence>
<dbReference type="Proteomes" id="UP000534286">
    <property type="component" value="Unassembled WGS sequence"/>
</dbReference>
<dbReference type="RefSeq" id="WP_221465254.1">
    <property type="nucleotide sequence ID" value="NZ_BAABEK010000151.1"/>
</dbReference>
<reference evidence="1 2" key="1">
    <citation type="submission" date="2020-08" db="EMBL/GenBank/DDBJ databases">
        <title>Sequencing the genomes of 1000 actinobacteria strains.</title>
        <authorList>
            <person name="Klenk H.-P."/>
        </authorList>
    </citation>
    <scope>NUCLEOTIDE SEQUENCE [LARGE SCALE GENOMIC DNA]</scope>
    <source>
        <strain evidence="1 2">DSM 43023</strain>
    </source>
</reference>
<evidence type="ECO:0000313" key="1">
    <source>
        <dbReference type="EMBL" id="MBB4936550.1"/>
    </source>
</evidence>
<protein>
    <submittedName>
        <fullName evidence="1">Uncharacterized protein</fullName>
    </submittedName>
</protein>
<accession>A0A7W7RQZ6</accession>
<name>A0A7W7RQZ6_9ACTN</name>